<dbReference type="RefSeq" id="WP_245132607.1">
    <property type="nucleotide sequence ID" value="NZ_JALJEJ010000012.1"/>
</dbReference>
<dbReference type="PROSITE" id="PS51257">
    <property type="entry name" value="PROKAR_LIPOPROTEIN"/>
    <property type="match status" value="1"/>
</dbReference>
<dbReference type="EMBL" id="JALJEJ010000012">
    <property type="protein sequence ID" value="MCJ8211731.1"/>
    <property type="molecule type" value="Genomic_DNA"/>
</dbReference>
<keyword evidence="2" id="KW-1185">Reference proteome</keyword>
<accession>A0A9X1X6Y9</accession>
<dbReference type="InterPro" id="IPR036514">
    <property type="entry name" value="SGNH_hydro_sf"/>
</dbReference>
<reference evidence="1" key="1">
    <citation type="submission" date="2022-04" db="EMBL/GenBank/DDBJ databases">
        <title>Mucilaginibacter sp. RS28 isolated from freshwater.</title>
        <authorList>
            <person name="Ko S.-R."/>
        </authorList>
    </citation>
    <scope>NUCLEOTIDE SEQUENCE</scope>
    <source>
        <strain evidence="1">RS28</strain>
    </source>
</reference>
<evidence type="ECO:0000313" key="2">
    <source>
        <dbReference type="Proteomes" id="UP001139450"/>
    </source>
</evidence>
<evidence type="ECO:0000313" key="1">
    <source>
        <dbReference type="EMBL" id="MCJ8211731.1"/>
    </source>
</evidence>
<gene>
    <name evidence="1" type="ORF">MUY27_18580</name>
</gene>
<dbReference type="Gene3D" id="3.40.50.1110">
    <property type="entry name" value="SGNH hydrolase"/>
    <property type="match status" value="1"/>
</dbReference>
<dbReference type="SUPFAM" id="SSF52266">
    <property type="entry name" value="SGNH hydrolase"/>
    <property type="match status" value="1"/>
</dbReference>
<dbReference type="Proteomes" id="UP001139450">
    <property type="component" value="Unassembled WGS sequence"/>
</dbReference>
<protein>
    <submittedName>
        <fullName evidence="1">SGNH/GDSL hydrolase family protein</fullName>
    </submittedName>
</protein>
<dbReference type="AlphaFoldDB" id="A0A9X1X6Y9"/>
<proteinExistence type="predicted"/>
<keyword evidence="1" id="KW-0378">Hydrolase</keyword>
<name>A0A9X1X6Y9_9SPHI</name>
<dbReference type="GO" id="GO:0016788">
    <property type="term" value="F:hydrolase activity, acting on ester bonds"/>
    <property type="evidence" value="ECO:0007669"/>
    <property type="project" value="UniProtKB-ARBA"/>
</dbReference>
<comment type="caution">
    <text evidence="1">The sequence shown here is derived from an EMBL/GenBank/DDBJ whole genome shotgun (WGS) entry which is preliminary data.</text>
</comment>
<dbReference type="CDD" id="cd00229">
    <property type="entry name" value="SGNH_hydrolase"/>
    <property type="match status" value="1"/>
</dbReference>
<sequence length="229" mass="25803">MKIVYRLVLIVFIALSFYSCKKDSNNQQPDAVTQTYHNVLILGNSITYATADGNLGWKGNWGMAASAPEKDYVHLLTKSLQTLAADCKVQAFNISPFEFDYKNYNLDNLQTYRDLKPDLLILRIGENVQPTNFDAVAFEQKYTALLSYFKSTNPNLKILAVSSFWTGRDYVDQIMAKYPPYLSLAYLGTDLSNYALDMPNVDYAVQTHPGDKGMQAIADAIYKKATTIK</sequence>
<organism evidence="1 2">
    <name type="scientific">Mucilaginibacter straminoryzae</name>
    <dbReference type="NCBI Taxonomy" id="2932774"/>
    <lineage>
        <taxon>Bacteria</taxon>
        <taxon>Pseudomonadati</taxon>
        <taxon>Bacteroidota</taxon>
        <taxon>Sphingobacteriia</taxon>
        <taxon>Sphingobacteriales</taxon>
        <taxon>Sphingobacteriaceae</taxon>
        <taxon>Mucilaginibacter</taxon>
    </lineage>
</organism>